<dbReference type="PANTHER" id="PTHR24171">
    <property type="entry name" value="ANKYRIN REPEAT DOMAIN-CONTAINING PROTEIN 39-RELATED"/>
    <property type="match status" value="1"/>
</dbReference>
<keyword evidence="2" id="KW-0677">Repeat</keyword>
<dbReference type="PANTHER" id="PTHR24171:SF9">
    <property type="entry name" value="ANKYRIN REPEAT DOMAIN-CONTAINING PROTEIN 39"/>
    <property type="match status" value="1"/>
</dbReference>
<dbReference type="PROSITE" id="PS51635">
    <property type="entry name" value="PNPLA"/>
    <property type="match status" value="1"/>
</dbReference>
<proteinExistence type="predicted"/>
<dbReference type="Gene3D" id="2.40.70.10">
    <property type="entry name" value="Acid Proteases"/>
    <property type="match status" value="1"/>
</dbReference>
<evidence type="ECO:0000256" key="5">
    <source>
        <dbReference type="ARBA" id="ARBA00023422"/>
    </source>
</evidence>
<comment type="caution">
    <text evidence="7">Lacks conserved residue(s) required for the propagation of feature annotation.</text>
</comment>
<keyword evidence="3 6" id="KW-0040">ANK repeat</keyword>
<keyword evidence="11" id="KW-1185">Reference proteome</keyword>
<accession>A0AAE8MVW4</accession>
<comment type="catalytic activity">
    <reaction evidence="5">
        <text>a 1,2-diacyl-sn-glycero-3-phosphocholine + H2O = a 1-acyl-sn-glycero-3-phosphocholine + a fatty acid + H(+)</text>
        <dbReference type="Rhea" id="RHEA:15801"/>
        <dbReference type="ChEBI" id="CHEBI:15377"/>
        <dbReference type="ChEBI" id="CHEBI:15378"/>
        <dbReference type="ChEBI" id="CHEBI:28868"/>
        <dbReference type="ChEBI" id="CHEBI:57643"/>
        <dbReference type="ChEBI" id="CHEBI:58168"/>
        <dbReference type="EC" id="3.1.1.4"/>
    </reaction>
    <physiologicalReaction direction="left-to-right" evidence="5">
        <dbReference type="Rhea" id="RHEA:15802"/>
    </physiologicalReaction>
</comment>
<evidence type="ECO:0000256" key="2">
    <source>
        <dbReference type="ARBA" id="ARBA00022737"/>
    </source>
</evidence>
<dbReference type="InterPro" id="IPR019103">
    <property type="entry name" value="Peptidase_aspartic_DDI1-type"/>
</dbReference>
<gene>
    <name evidence="10" type="ORF">DNG_04329</name>
</gene>
<feature type="region of interest" description="Disordered" evidence="8">
    <location>
        <begin position="412"/>
        <end position="468"/>
    </location>
</feature>
<dbReference type="GO" id="GO:0004623">
    <property type="term" value="F:phospholipase A2 activity"/>
    <property type="evidence" value="ECO:0007669"/>
    <property type="project" value="UniProtKB-EC"/>
</dbReference>
<organism evidence="10 11">
    <name type="scientific">Cephalotrichum gorgonifer</name>
    <dbReference type="NCBI Taxonomy" id="2041049"/>
    <lineage>
        <taxon>Eukaryota</taxon>
        <taxon>Fungi</taxon>
        <taxon>Dikarya</taxon>
        <taxon>Ascomycota</taxon>
        <taxon>Pezizomycotina</taxon>
        <taxon>Sordariomycetes</taxon>
        <taxon>Hypocreomycetidae</taxon>
        <taxon>Microascales</taxon>
        <taxon>Microascaceae</taxon>
        <taxon>Cephalotrichum</taxon>
    </lineage>
</organism>
<dbReference type="GO" id="GO:0006508">
    <property type="term" value="P:proteolysis"/>
    <property type="evidence" value="ECO:0007669"/>
    <property type="project" value="InterPro"/>
</dbReference>
<dbReference type="SUPFAM" id="SSF50630">
    <property type="entry name" value="Acid proteases"/>
    <property type="match status" value="1"/>
</dbReference>
<dbReference type="Gene3D" id="3.40.1090.10">
    <property type="entry name" value="Cytosolic phospholipase A2 catalytic domain"/>
    <property type="match status" value="1"/>
</dbReference>
<dbReference type="InterPro" id="IPR021109">
    <property type="entry name" value="Peptidase_aspartic_dom_sf"/>
</dbReference>
<evidence type="ECO:0000256" key="6">
    <source>
        <dbReference type="PROSITE-ProRule" id="PRU00023"/>
    </source>
</evidence>
<dbReference type="GO" id="GO:0004190">
    <property type="term" value="F:aspartic-type endopeptidase activity"/>
    <property type="evidence" value="ECO:0007669"/>
    <property type="project" value="InterPro"/>
</dbReference>
<dbReference type="AlphaFoldDB" id="A0AAE8MVW4"/>
<dbReference type="SUPFAM" id="SSF52151">
    <property type="entry name" value="FabD/lysophospholipase-like"/>
    <property type="match status" value="1"/>
</dbReference>
<dbReference type="PROSITE" id="PS50297">
    <property type="entry name" value="ANK_REP_REGION"/>
    <property type="match status" value="2"/>
</dbReference>
<feature type="repeat" description="ANK" evidence="6">
    <location>
        <begin position="552"/>
        <end position="584"/>
    </location>
</feature>
<dbReference type="SUPFAM" id="SSF48403">
    <property type="entry name" value="Ankyrin repeat"/>
    <property type="match status" value="1"/>
</dbReference>
<feature type="compositionally biased region" description="Basic and acidic residues" evidence="8">
    <location>
        <begin position="439"/>
        <end position="468"/>
    </location>
</feature>
<protein>
    <recommendedName>
        <fullName evidence="1">phospholipase A2</fullName>
        <ecNumber evidence="1">3.1.1.4</ecNumber>
    </recommendedName>
</protein>
<feature type="region of interest" description="Disordered" evidence="8">
    <location>
        <begin position="1"/>
        <end position="41"/>
    </location>
</feature>
<dbReference type="Pfam" id="PF12796">
    <property type="entry name" value="Ank_2"/>
    <property type="match status" value="1"/>
</dbReference>
<feature type="compositionally biased region" description="Basic and acidic residues" evidence="8">
    <location>
        <begin position="1"/>
        <end position="17"/>
    </location>
</feature>
<evidence type="ECO:0000256" key="8">
    <source>
        <dbReference type="SAM" id="MobiDB-lite"/>
    </source>
</evidence>
<keyword evidence="4" id="KW-0443">Lipid metabolism</keyword>
<feature type="repeat" description="ANK" evidence="6">
    <location>
        <begin position="519"/>
        <end position="551"/>
    </location>
</feature>
<evidence type="ECO:0000256" key="7">
    <source>
        <dbReference type="PROSITE-ProRule" id="PRU01161"/>
    </source>
</evidence>
<dbReference type="InterPro" id="IPR016035">
    <property type="entry name" value="Acyl_Trfase/lysoPLipase"/>
</dbReference>
<dbReference type="Pfam" id="PF09668">
    <property type="entry name" value="Asp_protease"/>
    <property type="match status" value="1"/>
</dbReference>
<evidence type="ECO:0000313" key="10">
    <source>
        <dbReference type="EMBL" id="SPO01656.1"/>
    </source>
</evidence>
<dbReference type="Gene3D" id="1.25.40.20">
    <property type="entry name" value="Ankyrin repeat-containing domain"/>
    <property type="match status" value="1"/>
</dbReference>
<dbReference type="InterPro" id="IPR002641">
    <property type="entry name" value="PNPLA_dom"/>
</dbReference>
<name>A0AAE8MVW4_9PEZI</name>
<evidence type="ECO:0000256" key="4">
    <source>
        <dbReference type="ARBA" id="ARBA00023098"/>
    </source>
</evidence>
<evidence type="ECO:0000313" key="11">
    <source>
        <dbReference type="Proteomes" id="UP001187682"/>
    </source>
</evidence>
<feature type="region of interest" description="Disordered" evidence="8">
    <location>
        <begin position="369"/>
        <end position="397"/>
    </location>
</feature>
<evidence type="ECO:0000259" key="9">
    <source>
        <dbReference type="PROSITE" id="PS51635"/>
    </source>
</evidence>
<dbReference type="SMART" id="SM00248">
    <property type="entry name" value="ANK"/>
    <property type="match status" value="4"/>
</dbReference>
<dbReference type="InterPro" id="IPR036770">
    <property type="entry name" value="Ankyrin_rpt-contain_sf"/>
</dbReference>
<dbReference type="Proteomes" id="UP001187682">
    <property type="component" value="Unassembled WGS sequence"/>
</dbReference>
<evidence type="ECO:0000256" key="1">
    <source>
        <dbReference type="ARBA" id="ARBA00013278"/>
    </source>
</evidence>
<comment type="caution">
    <text evidence="10">The sequence shown here is derived from an EMBL/GenBank/DDBJ whole genome shotgun (WGS) entry which is preliminary data.</text>
</comment>
<sequence>MEKEKPSGGGLGDEKRGGHTQGSKGETGPEKLPQLSGVSLATGPAEPGRHLKLLSLDGSYGDRALSVLLILKQVFGALELGRDVKPCDYFDLIGGSGTGGILAIMLGRLRMSIPECIEAYRSLSDRTFRPRKQWTLPSIVSDLFPSRFDSDALIQAAEDVVRRAGEPHGAKLIDRRDSQCKVFVTAATQRAAGLQMHLLRTYRSAGEFQPDISIGQAFHAALAASELVGPCSIAAAGFSYTDGLSSWNNPSVQVLAEGEQTWAGAQAHSTSLLSLGAGIPRNDVLKSLSRPLARSISEWSTEADVTAGKFEREHPGLVSSGGLARLSLTEFPLRLGSTIEGLTETYLCRPDTVAAVHAFVHRLRNPLPLSSIGPPLDPGPEPVGESGPSQLQEPMSPPYVEHDEELVPYSAITGETSEKPYSAIPSEKSEKSYYATTGEKSEKQVVIDTSEKSEKKAPEKSQKAEEPLSPRSVQWLIVRKDKFTEQPSSLFFLAAKESRIGLIKGLLKKGVDINRQDQLGKTAVHLAAEEGLVSVLQTLIACGADINFQDAHGETALVKAARKDDKMVALQLLDGGADPDVADDIGWTPLAWASFNGHEALVKVLAPRTALGRDPSGMGSPLWRARKLGMEVIVRILEAEIAKRSEKPVKPPTPISLTPSPLELFVGIPSSFAVVMTINSCTIRAVVASGCQSSVMSARWLAPAGLDMLLDKRYSGVVRGLSIVPMIGRVHLFDFILEGVSYSTSVSVLDSPDCDFLLGLDFLKRYKGSIDFSDNTLRLEGGSRQKDGDKVHGKDSKAMVNVVPMYGIDTVRNKGKGRA</sequence>
<dbReference type="EC" id="3.1.1.4" evidence="1"/>
<dbReference type="GO" id="GO:0046486">
    <property type="term" value="P:glycerolipid metabolic process"/>
    <property type="evidence" value="ECO:0007669"/>
    <property type="project" value="UniProtKB-ARBA"/>
</dbReference>
<dbReference type="PROSITE" id="PS50088">
    <property type="entry name" value="ANK_REPEAT"/>
    <property type="match status" value="2"/>
</dbReference>
<dbReference type="InterPro" id="IPR002110">
    <property type="entry name" value="Ankyrin_rpt"/>
</dbReference>
<reference evidence="10" key="1">
    <citation type="submission" date="2018-03" db="EMBL/GenBank/DDBJ databases">
        <authorList>
            <person name="Guldener U."/>
        </authorList>
    </citation>
    <scope>NUCLEOTIDE SEQUENCE</scope>
</reference>
<evidence type="ECO:0000256" key="3">
    <source>
        <dbReference type="ARBA" id="ARBA00023043"/>
    </source>
</evidence>
<feature type="domain" description="PNPLA" evidence="9">
    <location>
        <begin position="52"/>
        <end position="255"/>
    </location>
</feature>
<dbReference type="EMBL" id="ONZQ02000005">
    <property type="protein sequence ID" value="SPO01656.1"/>
    <property type="molecule type" value="Genomic_DNA"/>
</dbReference>